<organism evidence="2 3">
    <name type="scientific">Leptolyngbya boryana NIES-2135</name>
    <dbReference type="NCBI Taxonomy" id="1973484"/>
    <lineage>
        <taxon>Bacteria</taxon>
        <taxon>Bacillati</taxon>
        <taxon>Cyanobacteriota</taxon>
        <taxon>Cyanophyceae</taxon>
        <taxon>Leptolyngbyales</taxon>
        <taxon>Leptolyngbyaceae</taxon>
        <taxon>Leptolyngbya group</taxon>
        <taxon>Leptolyngbya</taxon>
    </lineage>
</organism>
<dbReference type="InterPro" id="IPR000157">
    <property type="entry name" value="TIR_dom"/>
</dbReference>
<proteinExistence type="predicted"/>
<evidence type="ECO:0000313" key="2">
    <source>
        <dbReference type="EMBL" id="BAY58835.1"/>
    </source>
</evidence>
<dbReference type="PANTHER" id="PTHR34301:SF8">
    <property type="entry name" value="ATPASE DOMAIN-CONTAINING PROTEIN"/>
    <property type="match status" value="1"/>
</dbReference>
<dbReference type="PROSITE" id="PS50104">
    <property type="entry name" value="TIR"/>
    <property type="match status" value="1"/>
</dbReference>
<evidence type="ECO:0000259" key="1">
    <source>
        <dbReference type="PROSITE" id="PS50104"/>
    </source>
</evidence>
<dbReference type="InterPro" id="IPR027417">
    <property type="entry name" value="P-loop_NTPase"/>
</dbReference>
<dbReference type="InterPro" id="IPR035897">
    <property type="entry name" value="Toll_tir_struct_dom_sf"/>
</dbReference>
<dbReference type="Gene3D" id="3.40.50.10140">
    <property type="entry name" value="Toll/interleukin-1 receptor homology (TIR) domain"/>
    <property type="match status" value="1"/>
</dbReference>
<dbReference type="SMART" id="SM00255">
    <property type="entry name" value="TIR"/>
    <property type="match status" value="1"/>
</dbReference>
<evidence type="ECO:0000313" key="3">
    <source>
        <dbReference type="Proteomes" id="UP000217895"/>
    </source>
</evidence>
<dbReference type="SUPFAM" id="SSF52200">
    <property type="entry name" value="Toll/Interleukin receptor TIR domain"/>
    <property type="match status" value="1"/>
</dbReference>
<dbReference type="Proteomes" id="UP000217895">
    <property type="component" value="Chromosome"/>
</dbReference>
<dbReference type="GO" id="GO:0007165">
    <property type="term" value="P:signal transduction"/>
    <property type="evidence" value="ECO:0007669"/>
    <property type="project" value="InterPro"/>
</dbReference>
<dbReference type="EMBL" id="AP018203">
    <property type="protein sequence ID" value="BAY58835.1"/>
    <property type="molecule type" value="Genomic_DNA"/>
</dbReference>
<name>A0A1Z4JPX6_LEPBY</name>
<dbReference type="InterPro" id="IPR049052">
    <property type="entry name" value="nSTAND1"/>
</dbReference>
<dbReference type="Pfam" id="PF13676">
    <property type="entry name" value="TIR_2"/>
    <property type="match status" value="1"/>
</dbReference>
<sequence>MTSPLSLFYSYSHQDEDLRDRLETHLATLKRQNLIQQWHDRKILPGEKWAGKIDENLESAEIILLLISSDFIASAYCFELEMTRAIERHKAKEAIVIPIALRPADCTGLPFAEIQGLPKNFKPVTTWNNQDEAFLNIVTGIRAVVQHIQARKAVRSLKNPFEPLSGRVDDPMQFFGRDRELQRIFELLESRNSVAVIGDREIGKSSLLRAVYRDCQTRLGRVPIYLDLNSIESDEDFYEELCHQAGVATCQGARLKRSLSAKRLVLLLDEVEKMTWQGFTHGLRSQLRGLAEGADAPLRLVLAAGSSLDRLFPDGQDGMTSPLAGICLEERVGRWGDREMGEFVARRLRGLPIQFTSEEIERLIEESGGYPKRLMRGGYELFRQYQYR</sequence>
<reference evidence="2 3" key="1">
    <citation type="submission" date="2017-06" db="EMBL/GenBank/DDBJ databases">
        <title>Genome sequencing of cyanobaciteial culture collection at National Institute for Environmental Studies (NIES).</title>
        <authorList>
            <person name="Hirose Y."/>
            <person name="Shimura Y."/>
            <person name="Fujisawa T."/>
            <person name="Nakamura Y."/>
            <person name="Kawachi M."/>
        </authorList>
    </citation>
    <scope>NUCLEOTIDE SEQUENCE [LARGE SCALE GENOMIC DNA]</scope>
    <source>
        <strain evidence="2 3">NIES-2135</strain>
    </source>
</reference>
<dbReference type="Gene3D" id="3.40.50.300">
    <property type="entry name" value="P-loop containing nucleotide triphosphate hydrolases"/>
    <property type="match status" value="1"/>
</dbReference>
<protein>
    <recommendedName>
        <fullName evidence="1">TIR domain-containing protein</fullName>
    </recommendedName>
</protein>
<dbReference type="AlphaFoldDB" id="A0A1Z4JPX6"/>
<dbReference type="Pfam" id="PF20703">
    <property type="entry name" value="nSTAND1"/>
    <property type="match status" value="1"/>
</dbReference>
<accession>A0A1Z4JPX6</accession>
<dbReference type="SUPFAM" id="SSF52540">
    <property type="entry name" value="P-loop containing nucleoside triphosphate hydrolases"/>
    <property type="match status" value="1"/>
</dbReference>
<keyword evidence="3" id="KW-1185">Reference proteome</keyword>
<gene>
    <name evidence="2" type="ORF">NIES2135_57090</name>
</gene>
<dbReference type="PANTHER" id="PTHR34301">
    <property type="entry name" value="DNA-BINDING PROTEIN-RELATED"/>
    <property type="match status" value="1"/>
</dbReference>
<feature type="domain" description="TIR" evidence="1">
    <location>
        <begin position="3"/>
        <end position="152"/>
    </location>
</feature>